<feature type="region of interest" description="Disordered" evidence="1">
    <location>
        <begin position="1"/>
        <end position="31"/>
    </location>
</feature>
<dbReference type="Proteomes" id="UP000199529">
    <property type="component" value="Unassembled WGS sequence"/>
</dbReference>
<organism evidence="2 3">
    <name type="scientific">Saccharopolyspora shandongensis</name>
    <dbReference type="NCBI Taxonomy" id="418495"/>
    <lineage>
        <taxon>Bacteria</taxon>
        <taxon>Bacillati</taxon>
        <taxon>Actinomycetota</taxon>
        <taxon>Actinomycetes</taxon>
        <taxon>Pseudonocardiales</taxon>
        <taxon>Pseudonocardiaceae</taxon>
        <taxon>Saccharopolyspora</taxon>
    </lineage>
</organism>
<proteinExistence type="predicted"/>
<feature type="region of interest" description="Disordered" evidence="1">
    <location>
        <begin position="65"/>
        <end position="85"/>
    </location>
</feature>
<reference evidence="3" key="1">
    <citation type="submission" date="2016-10" db="EMBL/GenBank/DDBJ databases">
        <authorList>
            <person name="Varghese N."/>
            <person name="Submissions S."/>
        </authorList>
    </citation>
    <scope>NUCLEOTIDE SEQUENCE [LARGE SCALE GENOMIC DNA]</scope>
    <source>
        <strain evidence="3">CGMCC 4.3530</strain>
    </source>
</reference>
<dbReference type="OrthoDB" id="4565272at2"/>
<dbReference type="RefSeq" id="WP_093265717.1">
    <property type="nucleotide sequence ID" value="NZ_FNOK01000011.1"/>
</dbReference>
<evidence type="ECO:0000256" key="1">
    <source>
        <dbReference type="SAM" id="MobiDB-lite"/>
    </source>
</evidence>
<gene>
    <name evidence="2" type="ORF">SAMN05216215_1011192</name>
</gene>
<evidence type="ECO:0000313" key="2">
    <source>
        <dbReference type="EMBL" id="SDX48977.1"/>
    </source>
</evidence>
<protein>
    <submittedName>
        <fullName evidence="2">Uncharacterized protein</fullName>
    </submittedName>
</protein>
<sequence length="85" mass="9396">MAIDRAGRAKRRQEQRAAEPPTPAQPEEQRRTASAALGVEGLFSAGARHQLEQLAWVEVVKEDDREAGGPLDLDSDVVHLERKRA</sequence>
<dbReference type="EMBL" id="FNOK01000011">
    <property type="protein sequence ID" value="SDX48977.1"/>
    <property type="molecule type" value="Genomic_DNA"/>
</dbReference>
<name>A0A1H3C478_9PSEU</name>
<accession>A0A1H3C478</accession>
<keyword evidence="3" id="KW-1185">Reference proteome</keyword>
<feature type="compositionally biased region" description="Basic and acidic residues" evidence="1">
    <location>
        <begin position="76"/>
        <end position="85"/>
    </location>
</feature>
<evidence type="ECO:0000313" key="3">
    <source>
        <dbReference type="Proteomes" id="UP000199529"/>
    </source>
</evidence>
<dbReference type="AlphaFoldDB" id="A0A1H3C478"/>